<comment type="caution">
    <text evidence="2">The sequence shown here is derived from an EMBL/GenBank/DDBJ whole genome shotgun (WGS) entry which is preliminary data.</text>
</comment>
<dbReference type="Pfam" id="PF13398">
    <property type="entry name" value="Peptidase_M50B"/>
    <property type="match status" value="1"/>
</dbReference>
<accession>A0ABR9DNK7</accession>
<keyword evidence="1" id="KW-1133">Transmembrane helix</keyword>
<evidence type="ECO:0000313" key="3">
    <source>
        <dbReference type="Proteomes" id="UP000642107"/>
    </source>
</evidence>
<gene>
    <name evidence="2" type="ORF">IGS67_00640</name>
</gene>
<dbReference type="Proteomes" id="UP000642107">
    <property type="component" value="Unassembled WGS sequence"/>
</dbReference>
<dbReference type="InterPro" id="IPR049500">
    <property type="entry name" value="Peptidase_M50B-like"/>
</dbReference>
<dbReference type="EMBL" id="JACZDF010000001">
    <property type="protein sequence ID" value="MBD9698006.1"/>
    <property type="molecule type" value="Genomic_DNA"/>
</dbReference>
<protein>
    <submittedName>
        <fullName evidence="2">M50 family metallopeptidase</fullName>
    </submittedName>
</protein>
<feature type="transmembrane region" description="Helical" evidence="1">
    <location>
        <begin position="209"/>
        <end position="234"/>
    </location>
</feature>
<organism evidence="2 3">
    <name type="scientific">Flavimobilis rhizosphaerae</name>
    <dbReference type="NCBI Taxonomy" id="2775421"/>
    <lineage>
        <taxon>Bacteria</taxon>
        <taxon>Bacillati</taxon>
        <taxon>Actinomycetota</taxon>
        <taxon>Actinomycetes</taxon>
        <taxon>Micrococcales</taxon>
        <taxon>Jonesiaceae</taxon>
        <taxon>Flavimobilis</taxon>
    </lineage>
</organism>
<sequence length="251" mass="26030">MTDVLRDIWEAATTASPAPETALVLAAAATALLLVVWRPAWGVVRHGVTTVHEACHLAVAALTGRRIMGIRLHSDTSGLALSKGRPRGPGMVLMTAAGYTGPAIVGLAAAFGVGRGYDVGVLWALVVLALFVLLMIRNWYGLWTILVTLALLGALTWWGTAEVHAFAAHTVTLVLLAGAVRAVVELGLSRRGGRARSSDADALGRLTHLPGGLWVGVFALVAAGCLALGAWWLVGPTFSGLADAAAALLPR</sequence>
<feature type="transmembrane region" description="Helical" evidence="1">
    <location>
        <begin position="119"/>
        <end position="136"/>
    </location>
</feature>
<evidence type="ECO:0000313" key="2">
    <source>
        <dbReference type="EMBL" id="MBD9698006.1"/>
    </source>
</evidence>
<proteinExistence type="predicted"/>
<reference evidence="2 3" key="1">
    <citation type="submission" date="2020-09" db="EMBL/GenBank/DDBJ databases">
        <title>Flavimobilis rhizosphaerae sp. nov., isolated from rhizosphere soil of Spartina alterniflora.</title>
        <authorList>
            <person name="Hanqin C."/>
        </authorList>
    </citation>
    <scope>NUCLEOTIDE SEQUENCE [LARGE SCALE GENOMIC DNA]</scope>
    <source>
        <strain evidence="2 3">GY 10621</strain>
    </source>
</reference>
<name>A0ABR9DNK7_9MICO</name>
<keyword evidence="3" id="KW-1185">Reference proteome</keyword>
<feature type="transmembrane region" description="Helical" evidence="1">
    <location>
        <begin position="166"/>
        <end position="188"/>
    </location>
</feature>
<feature type="transmembrane region" description="Helical" evidence="1">
    <location>
        <begin position="143"/>
        <end position="160"/>
    </location>
</feature>
<keyword evidence="1" id="KW-0472">Membrane</keyword>
<dbReference type="RefSeq" id="WP_192276755.1">
    <property type="nucleotide sequence ID" value="NZ_JACZDF010000001.1"/>
</dbReference>
<feature type="transmembrane region" description="Helical" evidence="1">
    <location>
        <begin position="91"/>
        <end position="113"/>
    </location>
</feature>
<feature type="transmembrane region" description="Helical" evidence="1">
    <location>
        <begin position="20"/>
        <end position="37"/>
    </location>
</feature>
<evidence type="ECO:0000256" key="1">
    <source>
        <dbReference type="SAM" id="Phobius"/>
    </source>
</evidence>
<keyword evidence="1" id="KW-0812">Transmembrane</keyword>